<keyword evidence="1" id="KW-1134">Transmembrane beta strand</keyword>
<dbReference type="Gene3D" id="2.60.40.1120">
    <property type="entry name" value="Carboxypeptidase-like, regulatory domain"/>
    <property type="match status" value="1"/>
</dbReference>
<proteinExistence type="inferred from homology"/>
<dbReference type="PROSITE" id="PS52016">
    <property type="entry name" value="TONB_DEPENDENT_REC_3"/>
    <property type="match status" value="1"/>
</dbReference>
<reference evidence="4" key="1">
    <citation type="submission" date="2016-11" db="EMBL/GenBank/DDBJ databases">
        <authorList>
            <person name="Jaros S."/>
            <person name="Januszkiewicz K."/>
            <person name="Wedrychowicz H."/>
        </authorList>
    </citation>
    <scope>NUCLEOTIDE SEQUENCE [LARGE SCALE GENOMIC DNA]</scope>
    <source>
        <strain evidence="4">DSM 26883</strain>
    </source>
</reference>
<evidence type="ECO:0000256" key="1">
    <source>
        <dbReference type="PROSITE-ProRule" id="PRU01360"/>
    </source>
</evidence>
<dbReference type="AlphaFoldDB" id="A0A1M4TAC4"/>
<comment type="similarity">
    <text evidence="1">Belongs to the TonB-dependent receptor family.</text>
</comment>
<dbReference type="NCBIfam" id="TIGR04057">
    <property type="entry name" value="SusC_RagA_signa"/>
    <property type="match status" value="1"/>
</dbReference>
<evidence type="ECO:0000256" key="2">
    <source>
        <dbReference type="SAM" id="SignalP"/>
    </source>
</evidence>
<comment type="subcellular location">
    <subcellularLocation>
        <location evidence="1">Cell outer membrane</location>
        <topology evidence="1">Multi-pass membrane protein</topology>
    </subcellularLocation>
</comment>
<dbReference type="GO" id="GO:0009279">
    <property type="term" value="C:cell outer membrane"/>
    <property type="evidence" value="ECO:0007669"/>
    <property type="project" value="UniProtKB-SubCell"/>
</dbReference>
<name>A0A1M4TAC4_9BACE</name>
<keyword evidence="1" id="KW-0998">Cell outer membrane</keyword>
<protein>
    <submittedName>
        <fullName evidence="4">TonB-linked outer membrane protein, SusC/RagA family</fullName>
    </submittedName>
</protein>
<dbReference type="Proteomes" id="UP000184436">
    <property type="component" value="Unassembled WGS sequence"/>
</dbReference>
<dbReference type="NCBIfam" id="TIGR04056">
    <property type="entry name" value="OMP_RagA_SusC"/>
    <property type="match status" value="1"/>
</dbReference>
<dbReference type="SUPFAM" id="SSF49464">
    <property type="entry name" value="Carboxypeptidase regulatory domain-like"/>
    <property type="match status" value="1"/>
</dbReference>
<feature type="signal peptide" evidence="2">
    <location>
        <begin position="1"/>
        <end position="20"/>
    </location>
</feature>
<evidence type="ECO:0000313" key="4">
    <source>
        <dbReference type="EMBL" id="SHE41375.1"/>
    </source>
</evidence>
<dbReference type="InterPro" id="IPR018247">
    <property type="entry name" value="EF_Hand_1_Ca_BS"/>
</dbReference>
<keyword evidence="1" id="KW-0472">Membrane</keyword>
<dbReference type="InterPro" id="IPR039426">
    <property type="entry name" value="TonB-dep_rcpt-like"/>
</dbReference>
<accession>A0A1M4TAC4</accession>
<dbReference type="InterPro" id="IPR023996">
    <property type="entry name" value="TonB-dep_OMP_SusC/RagA"/>
</dbReference>
<evidence type="ECO:0000259" key="3">
    <source>
        <dbReference type="Pfam" id="PF07715"/>
    </source>
</evidence>
<dbReference type="PROSITE" id="PS00018">
    <property type="entry name" value="EF_HAND_1"/>
    <property type="match status" value="1"/>
</dbReference>
<dbReference type="InterPro" id="IPR023997">
    <property type="entry name" value="TonB-dep_OMP_SusC/RagA_CS"/>
</dbReference>
<dbReference type="Pfam" id="PF13715">
    <property type="entry name" value="CarbopepD_reg_2"/>
    <property type="match status" value="1"/>
</dbReference>
<dbReference type="InterPro" id="IPR012910">
    <property type="entry name" value="Plug_dom"/>
</dbReference>
<organism evidence="4 5">
    <name type="scientific">Bacteroides faecichinchillae</name>
    <dbReference type="NCBI Taxonomy" id="871325"/>
    <lineage>
        <taxon>Bacteria</taxon>
        <taxon>Pseudomonadati</taxon>
        <taxon>Bacteroidota</taxon>
        <taxon>Bacteroidia</taxon>
        <taxon>Bacteroidales</taxon>
        <taxon>Bacteroidaceae</taxon>
        <taxon>Bacteroides</taxon>
    </lineage>
</organism>
<sequence length="1024" mass="115585">MKKLFLLFLLVTGYVSVSYAQEQQQVEVTGIVTDINKEPLIGVNITVKNIPGFGVMTDANGKYKIKVPDYSTLIFSYIGFTSQEVFVKSKKVIDIVMKEDENNVLDEVTVTGTGVQKKITVTGAVTTVDVEQLRTPTSSITNALAGNVPGILARQTSGQPGDNISEFWIRGISTFGAGSSALVLVDGFERSLNEINVEDIQDFSVLKDASATAIYGSRGANGVVLITTKRGKEGKTKIDAKVETSYSTRTMTPEFVDGVTYVNMVNEAFSTRSQPIPYTDEEVELFRNGLDPELYPNVNWMDMILKKGAPIYRATINLSGGGTTARYFVSASYVDEGGMYKTDKGLKEYDTNANYRRWNYRMNIDLNLTKTTLLKVGISGSLDKQNQPGGSASQIWISALSYNPIATPVRYKDGKWAAQGTNNQINPWMLVTQMGYQEKWNNKIQSTANLEQDLKFITKGLKFYGRFGYDTNTYNTNSHIKYPDMWKAQNKRNALGELEYDKVVNEQLMVVNPHSTGERKEYLEAELHYDRTFGDHMVGSVIKYSQDKTVNTSENFEKNAIQAIERRHQGLAGRFTYGWKYRYFFDFNFGYNGSENFATGHQFGFFPAYSAAWNIAEEPIIKKNFKWMNMFKLRYSYGKVGNDFLSSRFPYLSSYKTSDKYGYYYGDIGTSSSPSAFYQGLTFNNFASRGISWEIAKKHDVGIDFSLFNDKFSGTVDYFHEQRDGIYQRRVFLAYSIGLLEDAPYANVGSVLSRGVDGNISYNQKLGEVNLTFRGNMTYSKNEIKAYDEAYSHYDYTLHSGFRVDQLRGLISKGLFTDYDDIRNSPKQTFGDVAPGDIKYKDINGDGVIDNNDIVPIGATTKPNLIYGFGVSALWKGFDFNLHFQGAGKSSFITYGTVARPLSSRYWGNILTDVVGNYWSLGTNEDPNAKYPRLTFGPNGNNYQNSTYWMRDASYLRLKNLELGYTFPARWTRNLYINKMRIYFMGTNLLTFSGFKLWDPEMGSATGEKYPLSRTYTIGLTVNI</sequence>
<keyword evidence="1" id="KW-0812">Transmembrane</keyword>
<dbReference type="OrthoDB" id="9768177at2"/>
<evidence type="ECO:0000313" key="5">
    <source>
        <dbReference type="Proteomes" id="UP000184436"/>
    </source>
</evidence>
<dbReference type="InterPro" id="IPR008969">
    <property type="entry name" value="CarboxyPept-like_regulatory"/>
</dbReference>
<dbReference type="InterPro" id="IPR037066">
    <property type="entry name" value="Plug_dom_sf"/>
</dbReference>
<keyword evidence="1" id="KW-0813">Transport</keyword>
<gene>
    <name evidence="4" type="ORF">SAMN05444349_10260</name>
</gene>
<dbReference type="STRING" id="871325.SAMN05444349_10260"/>
<feature type="chain" id="PRO_5009907490" evidence="2">
    <location>
        <begin position="21"/>
        <end position="1024"/>
    </location>
</feature>
<dbReference type="Gene3D" id="2.170.130.10">
    <property type="entry name" value="TonB-dependent receptor, plug domain"/>
    <property type="match status" value="1"/>
</dbReference>
<dbReference type="Pfam" id="PF07715">
    <property type="entry name" value="Plug"/>
    <property type="match status" value="1"/>
</dbReference>
<feature type="domain" description="TonB-dependent receptor plug" evidence="3">
    <location>
        <begin position="118"/>
        <end position="223"/>
    </location>
</feature>
<dbReference type="EMBL" id="FQVD01000002">
    <property type="protein sequence ID" value="SHE41375.1"/>
    <property type="molecule type" value="Genomic_DNA"/>
</dbReference>
<dbReference type="RefSeq" id="WP_025076367.1">
    <property type="nucleotide sequence ID" value="NZ_FQVD01000002.1"/>
</dbReference>
<dbReference type="SUPFAM" id="SSF56935">
    <property type="entry name" value="Porins"/>
    <property type="match status" value="1"/>
</dbReference>
<keyword evidence="2" id="KW-0732">Signal</keyword>
<keyword evidence="5" id="KW-1185">Reference proteome</keyword>
<dbReference type="FunFam" id="2.170.130.10:FF:000003">
    <property type="entry name" value="SusC/RagA family TonB-linked outer membrane protein"/>
    <property type="match status" value="1"/>
</dbReference>